<proteinExistence type="inferred from homology"/>
<dbReference type="PANTHER" id="PTHR18964">
    <property type="entry name" value="ROK (REPRESSOR, ORF, KINASE) FAMILY"/>
    <property type="match status" value="1"/>
</dbReference>
<keyword evidence="3" id="KW-1185">Reference proteome</keyword>
<protein>
    <submittedName>
        <fullName evidence="2">Glucokinase</fullName>
    </submittedName>
</protein>
<dbReference type="RefSeq" id="WP_286276187.1">
    <property type="nucleotide sequence ID" value="NZ_AP027731.1"/>
</dbReference>
<name>A0ABN6XPK9_9MICO</name>
<gene>
    <name evidence="2" type="ORF">GCM10025866_19920</name>
</gene>
<dbReference type="Pfam" id="PF00480">
    <property type="entry name" value="ROK"/>
    <property type="match status" value="1"/>
</dbReference>
<dbReference type="InterPro" id="IPR043129">
    <property type="entry name" value="ATPase_NBD"/>
</dbReference>
<dbReference type="Proteomes" id="UP001321498">
    <property type="component" value="Chromosome"/>
</dbReference>
<organism evidence="2 3">
    <name type="scientific">Naasia aerilata</name>
    <dbReference type="NCBI Taxonomy" id="1162966"/>
    <lineage>
        <taxon>Bacteria</taxon>
        <taxon>Bacillati</taxon>
        <taxon>Actinomycetota</taxon>
        <taxon>Actinomycetes</taxon>
        <taxon>Micrococcales</taxon>
        <taxon>Microbacteriaceae</taxon>
        <taxon>Naasia</taxon>
    </lineage>
</organism>
<reference evidence="3" key="1">
    <citation type="journal article" date="2019" name="Int. J. Syst. Evol. Microbiol.">
        <title>The Global Catalogue of Microorganisms (GCM) 10K type strain sequencing project: providing services to taxonomists for standard genome sequencing and annotation.</title>
        <authorList>
            <consortium name="The Broad Institute Genomics Platform"/>
            <consortium name="The Broad Institute Genome Sequencing Center for Infectious Disease"/>
            <person name="Wu L."/>
            <person name="Ma J."/>
        </authorList>
    </citation>
    <scope>NUCLEOTIDE SEQUENCE [LARGE SCALE GENOMIC DNA]</scope>
    <source>
        <strain evidence="3">NBRC 108725</strain>
    </source>
</reference>
<dbReference type="Gene3D" id="3.30.420.40">
    <property type="match status" value="2"/>
</dbReference>
<sequence>MDAGARPVLGLDIGGTKLAVGVVTPDGAVSGFLSEPTRREEGHQVIIARLFALGRRAVEAARAEGVLRLREDVAAVGISCGGPLDARHGVLTGPLHLPGWIDVPIVAMAAEEFGVPVALDNDATAAAYGEYRFGAGRGTNTMVYLTVSTGVGGGAVINGKLHRGAAGNGGEYGQISVRPGGRPGFGNRSGTLEAYASGTAIAQRATEAVAALAGTGRSSTLSALAAIRAEDVSAAARDGDEVAREIWDETVDVLALAVTDLVNILEPDLVVLGGGVTRAGAMLLDPLRESVLDSAMPPAAAAVRIELAQLGDTVGVVGAGAIAFDTAASAAPATTTPQDVHV</sequence>
<evidence type="ECO:0000256" key="1">
    <source>
        <dbReference type="ARBA" id="ARBA00006479"/>
    </source>
</evidence>
<accession>A0ABN6XPK9</accession>
<dbReference type="SUPFAM" id="SSF53067">
    <property type="entry name" value="Actin-like ATPase domain"/>
    <property type="match status" value="1"/>
</dbReference>
<dbReference type="PANTHER" id="PTHR18964:SF149">
    <property type="entry name" value="BIFUNCTIONAL UDP-N-ACETYLGLUCOSAMINE 2-EPIMERASE_N-ACETYLMANNOSAMINE KINASE"/>
    <property type="match status" value="1"/>
</dbReference>
<evidence type="ECO:0000313" key="2">
    <source>
        <dbReference type="EMBL" id="BDZ46083.1"/>
    </source>
</evidence>
<evidence type="ECO:0000313" key="3">
    <source>
        <dbReference type="Proteomes" id="UP001321498"/>
    </source>
</evidence>
<dbReference type="EMBL" id="AP027731">
    <property type="protein sequence ID" value="BDZ46083.1"/>
    <property type="molecule type" value="Genomic_DNA"/>
</dbReference>
<comment type="similarity">
    <text evidence="1">Belongs to the ROK (NagC/XylR) family.</text>
</comment>
<dbReference type="InterPro" id="IPR000600">
    <property type="entry name" value="ROK"/>
</dbReference>